<feature type="region of interest" description="Disordered" evidence="1">
    <location>
        <begin position="1"/>
        <end position="31"/>
    </location>
</feature>
<dbReference type="Gene3D" id="3.40.50.150">
    <property type="entry name" value="Vaccinia Virus protein VP39"/>
    <property type="match status" value="1"/>
</dbReference>
<dbReference type="Proteomes" id="UP000717696">
    <property type="component" value="Unassembled WGS sequence"/>
</dbReference>
<accession>A0A9P9IGT2</accession>
<evidence type="ECO:0000313" key="3">
    <source>
        <dbReference type="Proteomes" id="UP000717696"/>
    </source>
</evidence>
<dbReference type="InterPro" id="IPR029063">
    <property type="entry name" value="SAM-dependent_MTases_sf"/>
</dbReference>
<protein>
    <submittedName>
        <fullName evidence="2">Uncharacterized protein</fullName>
    </submittedName>
</protein>
<comment type="caution">
    <text evidence="2">The sequence shown here is derived from an EMBL/GenBank/DDBJ whole genome shotgun (WGS) entry which is preliminary data.</text>
</comment>
<organism evidence="2 3">
    <name type="scientific">Dactylonectria estremocensis</name>
    <dbReference type="NCBI Taxonomy" id="1079267"/>
    <lineage>
        <taxon>Eukaryota</taxon>
        <taxon>Fungi</taxon>
        <taxon>Dikarya</taxon>
        <taxon>Ascomycota</taxon>
        <taxon>Pezizomycotina</taxon>
        <taxon>Sordariomycetes</taxon>
        <taxon>Hypocreomycetidae</taxon>
        <taxon>Hypocreales</taxon>
        <taxon>Nectriaceae</taxon>
        <taxon>Dactylonectria</taxon>
    </lineage>
</organism>
<proteinExistence type="predicted"/>
<dbReference type="AlphaFoldDB" id="A0A9P9IGT2"/>
<sequence length="428" mass="47957">MHGYSCPVSDSPTGGNVALDPTGPPSPGDTAIEAEPCFFRSPVGPKRVLCLDQGWAVAVAKELPEAEVITTDDTIPPLRPLPTNLRVDRCDENTTPSFNLASCKGLLGKVENYERIIENLFLHLVPGGWLELFEISFRPRDENTAWCDILAINQELEDISGFPYTIERQRWVPLMERLGFENVDLKESFQPENQLFHLVQDRVSPLLRLHGELRNVSDQEMSGHISRLMNRLITEHDRVDIQCVRVWAQKAFFPKVSALDGEGGSETWKNAKVRFCQEVAKHIQWEPSALLKYRKESEGYGHLRACIERAVFLNKLRGSQFAVRATLKMNLPSGMDWVLNDDEVPPITHSDPLGDIRTASCILQMLMLLCRESISAGYLSIISSLTPRSSSSTLSSPMRNMYFVSGECLQRGLSPPVYELVAGEPGPH</sequence>
<evidence type="ECO:0000313" key="2">
    <source>
        <dbReference type="EMBL" id="KAH7119507.1"/>
    </source>
</evidence>
<evidence type="ECO:0000256" key="1">
    <source>
        <dbReference type="SAM" id="MobiDB-lite"/>
    </source>
</evidence>
<dbReference type="EMBL" id="JAGMUU010000030">
    <property type="protein sequence ID" value="KAH7119507.1"/>
    <property type="molecule type" value="Genomic_DNA"/>
</dbReference>
<reference evidence="2" key="1">
    <citation type="journal article" date="2021" name="Nat. Commun.">
        <title>Genetic determinants of endophytism in the Arabidopsis root mycobiome.</title>
        <authorList>
            <person name="Mesny F."/>
            <person name="Miyauchi S."/>
            <person name="Thiergart T."/>
            <person name="Pickel B."/>
            <person name="Atanasova L."/>
            <person name="Karlsson M."/>
            <person name="Huettel B."/>
            <person name="Barry K.W."/>
            <person name="Haridas S."/>
            <person name="Chen C."/>
            <person name="Bauer D."/>
            <person name="Andreopoulos W."/>
            <person name="Pangilinan J."/>
            <person name="LaButti K."/>
            <person name="Riley R."/>
            <person name="Lipzen A."/>
            <person name="Clum A."/>
            <person name="Drula E."/>
            <person name="Henrissat B."/>
            <person name="Kohler A."/>
            <person name="Grigoriev I.V."/>
            <person name="Martin F.M."/>
            <person name="Hacquard S."/>
        </authorList>
    </citation>
    <scope>NUCLEOTIDE SEQUENCE</scope>
    <source>
        <strain evidence="2">MPI-CAGE-AT-0021</strain>
    </source>
</reference>
<dbReference type="SUPFAM" id="SSF53335">
    <property type="entry name" value="S-adenosyl-L-methionine-dependent methyltransferases"/>
    <property type="match status" value="1"/>
</dbReference>
<name>A0A9P9IGT2_9HYPO</name>
<gene>
    <name evidence="2" type="ORF">B0J13DRAFT_651585</name>
</gene>
<keyword evidence="3" id="KW-1185">Reference proteome</keyword>